<dbReference type="FunFam" id="3.40.50.720:FF:000084">
    <property type="entry name" value="Short-chain dehydrogenase reductase"/>
    <property type="match status" value="1"/>
</dbReference>
<comment type="catalytic activity">
    <reaction evidence="20">
        <text>(2E)-octenoyl-CoA + NADPH + H(+) = octanoyl-CoA + NADP(+)</text>
        <dbReference type="Rhea" id="RHEA:44952"/>
        <dbReference type="ChEBI" id="CHEBI:15378"/>
        <dbReference type="ChEBI" id="CHEBI:57386"/>
        <dbReference type="ChEBI" id="CHEBI:57783"/>
        <dbReference type="ChEBI" id="CHEBI:58349"/>
        <dbReference type="ChEBI" id="CHEBI:62242"/>
    </reaction>
    <physiologicalReaction direction="left-to-right" evidence="20">
        <dbReference type="Rhea" id="RHEA:44953"/>
    </physiologicalReaction>
</comment>
<dbReference type="PANTHER" id="PTHR24317:SF7">
    <property type="entry name" value="PEROXISOMAL TRANS-2-ENOYL-COA REDUCTASE"/>
    <property type="match status" value="1"/>
</dbReference>
<dbReference type="Gene3D" id="3.40.50.720">
    <property type="entry name" value="NAD(P)-binding Rossmann-like Domain"/>
    <property type="match status" value="1"/>
</dbReference>
<dbReference type="SUPFAM" id="SSF51735">
    <property type="entry name" value="NAD(P)-binding Rossmann-fold domains"/>
    <property type="match status" value="1"/>
</dbReference>
<dbReference type="InterPro" id="IPR036291">
    <property type="entry name" value="NAD(P)-bd_dom_sf"/>
</dbReference>
<evidence type="ECO:0000256" key="6">
    <source>
        <dbReference type="ARBA" id="ARBA00022857"/>
    </source>
</evidence>
<proteinExistence type="predicted"/>
<dbReference type="AlphaFoldDB" id="A0A8J3JVL0"/>
<dbReference type="Pfam" id="PF13561">
    <property type="entry name" value="adh_short_C2"/>
    <property type="match status" value="1"/>
</dbReference>
<keyword evidence="8" id="KW-0443">Lipid metabolism</keyword>
<evidence type="ECO:0000256" key="19">
    <source>
        <dbReference type="ARBA" id="ARBA00049386"/>
    </source>
</evidence>
<sequence>MTVVGTPAPASAGPAETLEPRAMTVPFPFSPSLLAERVAVVTGGATGIGLAIACALTEAGASVVITSRSAERLTAAEMEVARRTGRPVWSLPCDVREEDDVARLRDFVSARCGAAAIVVNNAAANFRMPAEKMTGRAMRAVLDTDLLGTYQVTRAFFDDLRSTGHGSVLSIGIAAVERGFPGYSHAGAAKAAIASLTASWASEWGPHGIRANCIAPGPVPTKGVWENMLGQPPSSAADAGAQAFAQYAQAVPLRRLGTPQDVAAAVVFLSSDLAGWITGVTLTVDGGLNLTLGP</sequence>
<keyword evidence="5" id="KW-0276">Fatty acid metabolism</keyword>
<dbReference type="GO" id="GO:0006633">
    <property type="term" value="P:fatty acid biosynthetic process"/>
    <property type="evidence" value="ECO:0007669"/>
    <property type="project" value="UniProtKB-KW"/>
</dbReference>
<evidence type="ECO:0000256" key="18">
    <source>
        <dbReference type="ARBA" id="ARBA00049251"/>
    </source>
</evidence>
<evidence type="ECO:0000256" key="5">
    <source>
        <dbReference type="ARBA" id="ARBA00022832"/>
    </source>
</evidence>
<evidence type="ECO:0000256" key="7">
    <source>
        <dbReference type="ARBA" id="ARBA00023002"/>
    </source>
</evidence>
<evidence type="ECO:0000256" key="13">
    <source>
        <dbReference type="ARBA" id="ARBA00038849"/>
    </source>
</evidence>
<comment type="pathway">
    <text evidence="2">Lipid metabolism.</text>
</comment>
<feature type="domain" description="Ketoreductase" evidence="21">
    <location>
        <begin position="37"/>
        <end position="217"/>
    </location>
</feature>
<evidence type="ECO:0000256" key="4">
    <source>
        <dbReference type="ARBA" id="ARBA00022553"/>
    </source>
</evidence>
<keyword evidence="23" id="KW-1185">Reference proteome</keyword>
<evidence type="ECO:0000256" key="10">
    <source>
        <dbReference type="ARBA" id="ARBA00023160"/>
    </source>
</evidence>
<comment type="function">
    <text evidence="11">Participates in chain elongation of fatty acids. Catalyzes the reduction of trans-2-enoyl-CoAs of varying chain lengths from 6:1 to 16:1, having maximum activity with 10:1 CoA. Has no 2,4-dienoyl-CoA reductase activity.</text>
</comment>
<comment type="subunit">
    <text evidence="12">Interacts with PEX5, probably required to target it into peroxisomes.</text>
</comment>
<evidence type="ECO:0000256" key="11">
    <source>
        <dbReference type="ARBA" id="ARBA00037124"/>
    </source>
</evidence>
<keyword evidence="7" id="KW-0560">Oxidoreductase</keyword>
<evidence type="ECO:0000256" key="14">
    <source>
        <dbReference type="ARBA" id="ARBA00041063"/>
    </source>
</evidence>
<evidence type="ECO:0000256" key="15">
    <source>
        <dbReference type="ARBA" id="ARBA00047570"/>
    </source>
</evidence>
<evidence type="ECO:0000256" key="3">
    <source>
        <dbReference type="ARBA" id="ARBA00022516"/>
    </source>
</evidence>
<organism evidence="22 23">
    <name type="scientific">Catellatospora chokoriensis</name>
    <dbReference type="NCBI Taxonomy" id="310353"/>
    <lineage>
        <taxon>Bacteria</taxon>
        <taxon>Bacillati</taxon>
        <taxon>Actinomycetota</taxon>
        <taxon>Actinomycetes</taxon>
        <taxon>Micromonosporales</taxon>
        <taxon>Micromonosporaceae</taxon>
        <taxon>Catellatospora</taxon>
    </lineage>
</organism>
<comment type="catalytic activity">
    <reaction evidence="19">
        <text>(2E)-decenoyl-CoA + NADPH + H(+) = decanoyl-CoA + NADP(+)</text>
        <dbReference type="Rhea" id="RHEA:44960"/>
        <dbReference type="ChEBI" id="CHEBI:15378"/>
        <dbReference type="ChEBI" id="CHEBI:57783"/>
        <dbReference type="ChEBI" id="CHEBI:58349"/>
        <dbReference type="ChEBI" id="CHEBI:61406"/>
        <dbReference type="ChEBI" id="CHEBI:61430"/>
    </reaction>
    <physiologicalReaction direction="left-to-right" evidence="19">
        <dbReference type="Rhea" id="RHEA:44961"/>
    </physiologicalReaction>
</comment>
<comment type="subcellular location">
    <subcellularLocation>
        <location evidence="1">Peroxisome</location>
    </subcellularLocation>
</comment>
<evidence type="ECO:0000256" key="17">
    <source>
        <dbReference type="ARBA" id="ARBA00049108"/>
    </source>
</evidence>
<dbReference type="InterPro" id="IPR052388">
    <property type="entry name" value="Peroxisomal_t2-enoyl-CoA_red"/>
</dbReference>
<evidence type="ECO:0000256" key="2">
    <source>
        <dbReference type="ARBA" id="ARBA00005189"/>
    </source>
</evidence>
<dbReference type="SMART" id="SM00822">
    <property type="entry name" value="PKS_KR"/>
    <property type="match status" value="1"/>
</dbReference>
<evidence type="ECO:0000256" key="9">
    <source>
        <dbReference type="ARBA" id="ARBA00023140"/>
    </source>
</evidence>
<dbReference type="InterPro" id="IPR002347">
    <property type="entry name" value="SDR_fam"/>
</dbReference>
<keyword evidence="4" id="KW-0597">Phosphoprotein</keyword>
<keyword evidence="10" id="KW-0275">Fatty acid biosynthesis</keyword>
<evidence type="ECO:0000313" key="23">
    <source>
        <dbReference type="Proteomes" id="UP000619293"/>
    </source>
</evidence>
<dbReference type="PANTHER" id="PTHR24317">
    <property type="entry name" value="PEROXISOMAL TRANS-2-ENOYL-COA REDUCTASE"/>
    <property type="match status" value="1"/>
</dbReference>
<keyword evidence="9" id="KW-0576">Peroxisome</keyword>
<dbReference type="InterPro" id="IPR057326">
    <property type="entry name" value="KR_dom"/>
</dbReference>
<dbReference type="PRINTS" id="PR00081">
    <property type="entry name" value="GDHRDH"/>
</dbReference>
<accession>A0A8J3JVL0</accession>
<evidence type="ECO:0000256" key="20">
    <source>
        <dbReference type="ARBA" id="ARBA00049559"/>
    </source>
</evidence>
<comment type="caution">
    <text evidence="22">The sequence shown here is derived from an EMBL/GenBank/DDBJ whole genome shotgun (WGS) entry which is preliminary data.</text>
</comment>
<gene>
    <name evidence="22" type="ORF">Cch02nite_11260</name>
</gene>
<evidence type="ECO:0000256" key="16">
    <source>
        <dbReference type="ARBA" id="ARBA00048686"/>
    </source>
</evidence>
<reference evidence="22 23" key="1">
    <citation type="submission" date="2021-01" db="EMBL/GenBank/DDBJ databases">
        <title>Whole genome shotgun sequence of Catellatospora chokoriensis NBRC 107358.</title>
        <authorList>
            <person name="Komaki H."/>
            <person name="Tamura T."/>
        </authorList>
    </citation>
    <scope>NUCLEOTIDE SEQUENCE [LARGE SCALE GENOMIC DNA]</scope>
    <source>
        <strain evidence="22 23">NBRC 107358</strain>
    </source>
</reference>
<evidence type="ECO:0000259" key="21">
    <source>
        <dbReference type="SMART" id="SM00822"/>
    </source>
</evidence>
<evidence type="ECO:0000256" key="8">
    <source>
        <dbReference type="ARBA" id="ARBA00023098"/>
    </source>
</evidence>
<evidence type="ECO:0000256" key="1">
    <source>
        <dbReference type="ARBA" id="ARBA00004275"/>
    </source>
</evidence>
<dbReference type="GO" id="GO:0019166">
    <property type="term" value="F:trans-2-enoyl-CoA reductase (NADPH) activity"/>
    <property type="evidence" value="ECO:0007669"/>
    <property type="project" value="UniProtKB-EC"/>
</dbReference>
<keyword evidence="6" id="KW-0521">NADP</keyword>
<dbReference type="EC" id="1.3.1.38" evidence="13"/>
<keyword evidence="3" id="KW-0444">Lipid biosynthesis</keyword>
<comment type="catalytic activity">
    <reaction evidence="17">
        <text>(2E)-hexenoyl-CoA + NADPH + H(+) = hexanoyl-CoA + NADP(+)</text>
        <dbReference type="Rhea" id="RHEA:44956"/>
        <dbReference type="ChEBI" id="CHEBI:15378"/>
        <dbReference type="ChEBI" id="CHEBI:57783"/>
        <dbReference type="ChEBI" id="CHEBI:58349"/>
        <dbReference type="ChEBI" id="CHEBI:62077"/>
        <dbReference type="ChEBI" id="CHEBI:62620"/>
    </reaction>
    <physiologicalReaction direction="left-to-right" evidence="17">
        <dbReference type="Rhea" id="RHEA:44957"/>
    </physiologicalReaction>
</comment>
<comment type="catalytic activity">
    <reaction evidence="15">
        <text>(2E)-dodecenoyl-CoA + NADPH + H(+) = dodecanoyl-CoA + NADP(+)</text>
        <dbReference type="Rhea" id="RHEA:44964"/>
        <dbReference type="ChEBI" id="CHEBI:15378"/>
        <dbReference type="ChEBI" id="CHEBI:57330"/>
        <dbReference type="ChEBI" id="CHEBI:57375"/>
        <dbReference type="ChEBI" id="CHEBI:57783"/>
        <dbReference type="ChEBI" id="CHEBI:58349"/>
    </reaction>
    <physiologicalReaction direction="left-to-right" evidence="15">
        <dbReference type="Rhea" id="RHEA:44965"/>
    </physiologicalReaction>
</comment>
<protein>
    <recommendedName>
        <fullName evidence="14">Peroxisomal trans-2-enoyl-CoA reductase</fullName>
        <ecNumber evidence="13">1.3.1.38</ecNumber>
    </recommendedName>
</protein>
<evidence type="ECO:0000256" key="12">
    <source>
        <dbReference type="ARBA" id="ARBA00038622"/>
    </source>
</evidence>
<dbReference type="Proteomes" id="UP000619293">
    <property type="component" value="Unassembled WGS sequence"/>
</dbReference>
<evidence type="ECO:0000313" key="22">
    <source>
        <dbReference type="EMBL" id="GIF87682.1"/>
    </source>
</evidence>
<comment type="catalytic activity">
    <reaction evidence="16">
        <text>(2E)-tetradecenoyl-CoA + NADPH + H(+) = tetradecanoyl-CoA + NADP(+)</text>
        <dbReference type="Rhea" id="RHEA:44968"/>
        <dbReference type="ChEBI" id="CHEBI:15378"/>
        <dbReference type="ChEBI" id="CHEBI:57385"/>
        <dbReference type="ChEBI" id="CHEBI:57783"/>
        <dbReference type="ChEBI" id="CHEBI:58349"/>
        <dbReference type="ChEBI" id="CHEBI:61405"/>
    </reaction>
    <physiologicalReaction direction="left-to-right" evidence="16">
        <dbReference type="Rhea" id="RHEA:44969"/>
    </physiologicalReaction>
</comment>
<comment type="catalytic activity">
    <reaction evidence="18">
        <text>a (2E)-enoyl-CoA + NADPH + H(+) = a 2,3-saturated acyl-CoA + NADP(+)</text>
        <dbReference type="Rhea" id="RHEA:33763"/>
        <dbReference type="ChEBI" id="CHEBI:15378"/>
        <dbReference type="ChEBI" id="CHEBI:57783"/>
        <dbReference type="ChEBI" id="CHEBI:58349"/>
        <dbReference type="ChEBI" id="CHEBI:58856"/>
        <dbReference type="ChEBI" id="CHEBI:65111"/>
        <dbReference type="EC" id="1.3.1.38"/>
    </reaction>
    <physiologicalReaction direction="left-to-right" evidence="18">
        <dbReference type="Rhea" id="RHEA:33764"/>
    </physiologicalReaction>
</comment>
<dbReference type="EMBL" id="BONG01000005">
    <property type="protein sequence ID" value="GIF87682.1"/>
    <property type="molecule type" value="Genomic_DNA"/>
</dbReference>
<name>A0A8J3JVL0_9ACTN</name>